<proteinExistence type="predicted"/>
<dbReference type="InterPro" id="IPR036291">
    <property type="entry name" value="NAD(P)-bd_dom_sf"/>
</dbReference>
<dbReference type="EMBL" id="CP136920">
    <property type="protein sequence ID" value="WOO41557.1"/>
    <property type="molecule type" value="Genomic_DNA"/>
</dbReference>
<evidence type="ECO:0000259" key="3">
    <source>
        <dbReference type="Pfam" id="PF06283"/>
    </source>
</evidence>
<dbReference type="PANTHER" id="PTHR43818:SF11">
    <property type="entry name" value="BCDNA.GH03377"/>
    <property type="match status" value="1"/>
</dbReference>
<dbReference type="InterPro" id="IPR000683">
    <property type="entry name" value="Gfo/Idh/MocA-like_OxRdtase_N"/>
</dbReference>
<dbReference type="SUPFAM" id="SSF51735">
    <property type="entry name" value="NAD(P)-binding Rossmann-fold domains"/>
    <property type="match status" value="1"/>
</dbReference>
<reference evidence="4 5" key="1">
    <citation type="submission" date="2023-10" db="EMBL/GenBank/DDBJ databases">
        <title>Rubellicoccus peritrichatus gen. nov., sp. nov., isolated from an algae of coral reef tank.</title>
        <authorList>
            <person name="Luo J."/>
        </authorList>
    </citation>
    <scope>NUCLEOTIDE SEQUENCE [LARGE SCALE GENOMIC DNA]</scope>
    <source>
        <strain evidence="4 5">CR14</strain>
    </source>
</reference>
<evidence type="ECO:0000256" key="1">
    <source>
        <dbReference type="ARBA" id="ARBA00023002"/>
    </source>
</evidence>
<dbReference type="PANTHER" id="PTHR43818">
    <property type="entry name" value="BCDNA.GH03377"/>
    <property type="match status" value="1"/>
</dbReference>
<dbReference type="InterPro" id="IPR029062">
    <property type="entry name" value="Class_I_gatase-like"/>
</dbReference>
<dbReference type="InterPro" id="IPR050463">
    <property type="entry name" value="Gfo/Idh/MocA_oxidrdct_glycsds"/>
</dbReference>
<keyword evidence="5" id="KW-1185">Reference proteome</keyword>
<dbReference type="SUPFAM" id="SSF52317">
    <property type="entry name" value="Class I glutamine amidotransferase-like"/>
    <property type="match status" value="1"/>
</dbReference>
<protein>
    <submittedName>
        <fullName evidence="4">Gfo/Idh/MocA family oxidoreductase</fullName>
    </submittedName>
</protein>
<dbReference type="Gene3D" id="3.40.50.880">
    <property type="match status" value="1"/>
</dbReference>
<organism evidence="4 5">
    <name type="scientific">Rubellicoccus peritrichatus</name>
    <dbReference type="NCBI Taxonomy" id="3080537"/>
    <lineage>
        <taxon>Bacteria</taxon>
        <taxon>Pseudomonadati</taxon>
        <taxon>Verrucomicrobiota</taxon>
        <taxon>Opitutia</taxon>
        <taxon>Puniceicoccales</taxon>
        <taxon>Cerasicoccaceae</taxon>
        <taxon>Rubellicoccus</taxon>
    </lineage>
</organism>
<evidence type="ECO:0000259" key="2">
    <source>
        <dbReference type="Pfam" id="PF01408"/>
    </source>
</evidence>
<accession>A0AAQ3LBX0</accession>
<dbReference type="Gene3D" id="3.40.50.720">
    <property type="entry name" value="NAD(P)-binding Rossmann-like Domain"/>
    <property type="match status" value="1"/>
</dbReference>
<dbReference type="AlphaFoldDB" id="A0AAQ3LBX0"/>
<evidence type="ECO:0000313" key="4">
    <source>
        <dbReference type="EMBL" id="WOO41557.1"/>
    </source>
</evidence>
<keyword evidence="1" id="KW-0560">Oxidoreductase</keyword>
<dbReference type="GO" id="GO:0000166">
    <property type="term" value="F:nucleotide binding"/>
    <property type="evidence" value="ECO:0007669"/>
    <property type="project" value="InterPro"/>
</dbReference>
<name>A0AAQ3LBX0_9BACT</name>
<dbReference type="Proteomes" id="UP001304300">
    <property type="component" value="Chromosome"/>
</dbReference>
<dbReference type="Gene3D" id="3.30.360.10">
    <property type="entry name" value="Dihydrodipicolinate Reductase, domain 2"/>
    <property type="match status" value="1"/>
</dbReference>
<dbReference type="InterPro" id="IPR029010">
    <property type="entry name" value="ThuA-like"/>
</dbReference>
<dbReference type="SUPFAM" id="SSF55347">
    <property type="entry name" value="Glyceraldehyde-3-phosphate dehydrogenase-like, C-terminal domain"/>
    <property type="match status" value="1"/>
</dbReference>
<dbReference type="RefSeq" id="WP_317834041.1">
    <property type="nucleotide sequence ID" value="NZ_CP136920.1"/>
</dbReference>
<dbReference type="Pfam" id="PF01408">
    <property type="entry name" value="GFO_IDH_MocA"/>
    <property type="match status" value="1"/>
</dbReference>
<gene>
    <name evidence="4" type="ORF">RZN69_00550</name>
</gene>
<feature type="domain" description="ThuA-like" evidence="3">
    <location>
        <begin position="341"/>
        <end position="534"/>
    </location>
</feature>
<evidence type="ECO:0000313" key="5">
    <source>
        <dbReference type="Proteomes" id="UP001304300"/>
    </source>
</evidence>
<dbReference type="GO" id="GO:0016491">
    <property type="term" value="F:oxidoreductase activity"/>
    <property type="evidence" value="ECO:0007669"/>
    <property type="project" value="UniProtKB-KW"/>
</dbReference>
<sequence>MKTVAVIGCGKFIEGKVGWAIGHAHASGYTNCGIPVRLTGVDLSAENLEAFGNKFNVPTNQLFTSTDALYGAGVPDVVSICTWPGLHAPMAIEAMERGVKGLIIEKPLALDVDQINAIRQKAKETNTVISVAHQRRHEPAFQTFKKIIETKRLGEQVRVEACVGGNWDVLSWTTHWFDMANFLLGETPQYMLAGMDVTDKRIYGHACENASIVFAEYSNGNSGVFLTGPLDEISVRLTGPNGIAMQRGDDILVCTSEGVETIPLETGHEAFRTVCAELLQAIDGGPEPLCSLKNCAVATEMAYAAQESARTQRKVELPVSTGFAPIELMQHPTQSLLRRKRVLVYADAHFGSGGREGLTEAIESLTETQTLVIDAEQQSLTQADTGETDFIVIYHTQKEANSETRNALEKWVNQGKPLIIVHAGLGAWPEWNTYHEWCGLIWEWGKSSHPHSPINLEPETGNPLNFNFGKAWLPRDEVFVQLKSIKPVTIGLHARLDSGESYPAAWRSVETPNVAAWMPGHRRDSWSAPGMRQGLEALILSLLKSTST</sequence>
<feature type="domain" description="Gfo/Idh/MocA-like oxidoreductase N-terminal" evidence="2">
    <location>
        <begin position="3"/>
        <end position="133"/>
    </location>
</feature>
<dbReference type="Pfam" id="PF06283">
    <property type="entry name" value="ThuA"/>
    <property type="match status" value="1"/>
</dbReference>
<dbReference type="KEGG" id="puo:RZN69_00550"/>